<dbReference type="RefSeq" id="WP_264487480.1">
    <property type="nucleotide sequence ID" value="NZ_JAPDDT010000004.1"/>
</dbReference>
<accession>A0ABT3GIP6</accession>
<dbReference type="EMBL" id="JAPDDT010000004">
    <property type="protein sequence ID" value="MCW1923375.1"/>
    <property type="molecule type" value="Genomic_DNA"/>
</dbReference>
<proteinExistence type="predicted"/>
<keyword evidence="1" id="KW-1133">Transmembrane helix</keyword>
<gene>
    <name evidence="2" type="ORF">OKA05_12490</name>
</gene>
<keyword evidence="3" id="KW-1185">Reference proteome</keyword>
<evidence type="ECO:0000313" key="3">
    <source>
        <dbReference type="Proteomes" id="UP001320876"/>
    </source>
</evidence>
<protein>
    <submittedName>
        <fullName evidence="2">Uncharacterized protein</fullName>
    </submittedName>
</protein>
<evidence type="ECO:0000313" key="2">
    <source>
        <dbReference type="EMBL" id="MCW1923375.1"/>
    </source>
</evidence>
<dbReference type="Proteomes" id="UP001320876">
    <property type="component" value="Unassembled WGS sequence"/>
</dbReference>
<reference evidence="2 3" key="1">
    <citation type="submission" date="2022-10" db="EMBL/GenBank/DDBJ databases">
        <title>Luteolibacter arcticus strain CCTCC AB 2014275, whole genome shotgun sequencing project.</title>
        <authorList>
            <person name="Zhao G."/>
            <person name="Shen L."/>
        </authorList>
    </citation>
    <scope>NUCLEOTIDE SEQUENCE [LARGE SCALE GENOMIC DNA]</scope>
    <source>
        <strain evidence="2 3">CCTCC AB 2014275</strain>
    </source>
</reference>
<keyword evidence="1" id="KW-0472">Membrane</keyword>
<feature type="transmembrane region" description="Helical" evidence="1">
    <location>
        <begin position="12"/>
        <end position="35"/>
    </location>
</feature>
<sequence length="64" mass="7275">MFKRVILEEWASVIPMIAFGSLAAVFLITTIRALLMRACDRERMAQLPLTDQPDPENTEISHES</sequence>
<evidence type="ECO:0000256" key="1">
    <source>
        <dbReference type="SAM" id="Phobius"/>
    </source>
</evidence>
<keyword evidence="1" id="KW-0812">Transmembrane</keyword>
<organism evidence="2 3">
    <name type="scientific">Luteolibacter arcticus</name>
    <dbReference type="NCBI Taxonomy" id="1581411"/>
    <lineage>
        <taxon>Bacteria</taxon>
        <taxon>Pseudomonadati</taxon>
        <taxon>Verrucomicrobiota</taxon>
        <taxon>Verrucomicrobiia</taxon>
        <taxon>Verrucomicrobiales</taxon>
        <taxon>Verrucomicrobiaceae</taxon>
        <taxon>Luteolibacter</taxon>
    </lineage>
</organism>
<comment type="caution">
    <text evidence="2">The sequence shown here is derived from an EMBL/GenBank/DDBJ whole genome shotgun (WGS) entry which is preliminary data.</text>
</comment>
<name>A0ABT3GIP6_9BACT</name>